<keyword evidence="1" id="KW-0472">Membrane</keyword>
<proteinExistence type="predicted"/>
<accession>A0AA86NGG4</accession>
<evidence type="ECO:0000313" key="4">
    <source>
        <dbReference type="Proteomes" id="UP001642409"/>
    </source>
</evidence>
<evidence type="ECO:0000313" key="2">
    <source>
        <dbReference type="EMBL" id="CAI9919462.1"/>
    </source>
</evidence>
<dbReference type="Proteomes" id="UP001642409">
    <property type="component" value="Unassembled WGS sequence"/>
</dbReference>
<reference evidence="2" key="1">
    <citation type="submission" date="2023-06" db="EMBL/GenBank/DDBJ databases">
        <authorList>
            <person name="Kurt Z."/>
        </authorList>
    </citation>
    <scope>NUCLEOTIDE SEQUENCE</scope>
</reference>
<gene>
    <name evidence="3" type="ORF">HINF_LOCUS65099</name>
    <name evidence="2" type="ORF">HINF_LOCUS7107</name>
</gene>
<keyword evidence="1" id="KW-1133">Transmembrane helix</keyword>
<feature type="transmembrane region" description="Helical" evidence="1">
    <location>
        <begin position="44"/>
        <end position="63"/>
    </location>
</feature>
<protein>
    <submittedName>
        <fullName evidence="3">Hypothetical_protein</fullName>
    </submittedName>
</protein>
<sequence>MVVYITQTKSTRAKHVIQQTVLQIQNQTINISLNLCCQKTQFRSIQFVIIIDIVGSYVLIYVMKTMKQHGLFRYSNGNIIIANTPPQHQSPMFKKQIAHRTTCYWVPLTAFSTTVYRSTQILHGNHKTVSHQQIVRLAYFNYINFLNFFRLLESISTIIN</sequence>
<comment type="caution">
    <text evidence="2">The sequence shown here is derived from an EMBL/GenBank/DDBJ whole genome shotgun (WGS) entry which is preliminary data.</text>
</comment>
<dbReference type="EMBL" id="CAXDID020000424">
    <property type="protein sequence ID" value="CAL6089998.1"/>
    <property type="molecule type" value="Genomic_DNA"/>
</dbReference>
<organism evidence="2">
    <name type="scientific">Hexamita inflata</name>
    <dbReference type="NCBI Taxonomy" id="28002"/>
    <lineage>
        <taxon>Eukaryota</taxon>
        <taxon>Metamonada</taxon>
        <taxon>Diplomonadida</taxon>
        <taxon>Hexamitidae</taxon>
        <taxon>Hexamitinae</taxon>
        <taxon>Hexamita</taxon>
    </lineage>
</organism>
<keyword evidence="1" id="KW-0812">Transmembrane</keyword>
<keyword evidence="4" id="KW-1185">Reference proteome</keyword>
<name>A0AA86NGG4_9EUKA</name>
<reference evidence="3 4" key="2">
    <citation type="submission" date="2024-07" db="EMBL/GenBank/DDBJ databases">
        <authorList>
            <person name="Akdeniz Z."/>
        </authorList>
    </citation>
    <scope>NUCLEOTIDE SEQUENCE [LARGE SCALE GENOMIC DNA]</scope>
</reference>
<dbReference type="AlphaFoldDB" id="A0AA86NGG4"/>
<dbReference type="EMBL" id="CATOUU010000174">
    <property type="protein sequence ID" value="CAI9919462.1"/>
    <property type="molecule type" value="Genomic_DNA"/>
</dbReference>
<evidence type="ECO:0000313" key="3">
    <source>
        <dbReference type="EMBL" id="CAL6089998.1"/>
    </source>
</evidence>
<evidence type="ECO:0000256" key="1">
    <source>
        <dbReference type="SAM" id="Phobius"/>
    </source>
</evidence>